<evidence type="ECO:0000313" key="2">
    <source>
        <dbReference type="EMBL" id="KAL3766737.1"/>
    </source>
</evidence>
<dbReference type="AlphaFoldDB" id="A0ABD3MSS6"/>
<organism evidence="2 3">
    <name type="scientific">Stephanodiscus triporus</name>
    <dbReference type="NCBI Taxonomy" id="2934178"/>
    <lineage>
        <taxon>Eukaryota</taxon>
        <taxon>Sar</taxon>
        <taxon>Stramenopiles</taxon>
        <taxon>Ochrophyta</taxon>
        <taxon>Bacillariophyta</taxon>
        <taxon>Coscinodiscophyceae</taxon>
        <taxon>Thalassiosirophycidae</taxon>
        <taxon>Stephanodiscales</taxon>
        <taxon>Stephanodiscaceae</taxon>
        <taxon>Stephanodiscus</taxon>
    </lineage>
</organism>
<proteinExistence type="predicted"/>
<feature type="region of interest" description="Disordered" evidence="1">
    <location>
        <begin position="247"/>
        <end position="267"/>
    </location>
</feature>
<comment type="caution">
    <text evidence="2">The sequence shown here is derived from an EMBL/GenBank/DDBJ whole genome shotgun (WGS) entry which is preliminary data.</text>
</comment>
<dbReference type="Proteomes" id="UP001530315">
    <property type="component" value="Unassembled WGS sequence"/>
</dbReference>
<accession>A0ABD3MSS6</accession>
<sequence length="267" mass="27928">MTPYKILDDPTLGEVPSKNADADADDGSVEYADFLRLVLFGPAAPEPSADPPAVASDEELWSEIIGGGGTTTGDDAAPHNRTEALLDMSDLIDGIANGEEEEDKKGGRGGDDELAALSDLIDGTANGEEENKGRGGDGDDELAALLDCLNGEGGGGGCSGTAVDDDGGARDADFDAFVSYFNSRQRHVDNFGFLPAQRADEALWSKIVSGMSSEQKMELTTNGADPAGGMEPPPSWWNIGSWFGPSARVQPELQPGEDAIEQEDSFV</sequence>
<evidence type="ECO:0000313" key="3">
    <source>
        <dbReference type="Proteomes" id="UP001530315"/>
    </source>
</evidence>
<feature type="region of interest" description="Disordered" evidence="1">
    <location>
        <begin position="1"/>
        <end position="26"/>
    </location>
</feature>
<protein>
    <submittedName>
        <fullName evidence="2">Uncharacterized protein</fullName>
    </submittedName>
</protein>
<gene>
    <name evidence="2" type="ORF">ACHAW5_008791</name>
</gene>
<reference evidence="2 3" key="1">
    <citation type="submission" date="2024-10" db="EMBL/GenBank/DDBJ databases">
        <title>Updated reference genomes for cyclostephanoid diatoms.</title>
        <authorList>
            <person name="Roberts W.R."/>
            <person name="Alverson A.J."/>
        </authorList>
    </citation>
    <scope>NUCLEOTIDE SEQUENCE [LARGE SCALE GENOMIC DNA]</scope>
    <source>
        <strain evidence="2 3">AJA276-08</strain>
    </source>
</reference>
<feature type="compositionally biased region" description="Acidic residues" evidence="1">
    <location>
        <begin position="258"/>
        <end position="267"/>
    </location>
</feature>
<evidence type="ECO:0000256" key="1">
    <source>
        <dbReference type="SAM" id="MobiDB-lite"/>
    </source>
</evidence>
<dbReference type="EMBL" id="JALLAZ020001722">
    <property type="protein sequence ID" value="KAL3766737.1"/>
    <property type="molecule type" value="Genomic_DNA"/>
</dbReference>
<keyword evidence="3" id="KW-1185">Reference proteome</keyword>
<name>A0ABD3MSS6_9STRA</name>